<gene>
    <name evidence="6" type="ORF">FHS94_003611</name>
</gene>
<feature type="domain" description="HTH tetR-type" evidence="5">
    <location>
        <begin position="6"/>
        <end position="66"/>
    </location>
</feature>
<proteinExistence type="predicted"/>
<dbReference type="Gene3D" id="1.10.357.10">
    <property type="entry name" value="Tetracycline Repressor, domain 2"/>
    <property type="match status" value="1"/>
</dbReference>
<evidence type="ECO:0000256" key="4">
    <source>
        <dbReference type="PROSITE-ProRule" id="PRU00335"/>
    </source>
</evidence>
<dbReference type="SUPFAM" id="SSF48498">
    <property type="entry name" value="Tetracyclin repressor-like, C-terminal domain"/>
    <property type="match status" value="1"/>
</dbReference>
<keyword evidence="7" id="KW-1185">Reference proteome</keyword>
<evidence type="ECO:0000313" key="7">
    <source>
        <dbReference type="Proteomes" id="UP000546200"/>
    </source>
</evidence>
<dbReference type="Pfam" id="PF00440">
    <property type="entry name" value="TetR_N"/>
    <property type="match status" value="1"/>
</dbReference>
<dbReference type="InterPro" id="IPR001647">
    <property type="entry name" value="HTH_TetR"/>
</dbReference>
<keyword evidence="1" id="KW-0805">Transcription regulation</keyword>
<accession>A0A7W9BGC7</accession>
<dbReference type="SUPFAM" id="SSF46689">
    <property type="entry name" value="Homeodomain-like"/>
    <property type="match status" value="1"/>
</dbReference>
<dbReference type="Pfam" id="PF16925">
    <property type="entry name" value="TetR_C_13"/>
    <property type="match status" value="1"/>
</dbReference>
<keyword evidence="3" id="KW-0804">Transcription</keyword>
<dbReference type="InterPro" id="IPR036271">
    <property type="entry name" value="Tet_transcr_reg_TetR-rel_C_sf"/>
</dbReference>
<reference evidence="6 7" key="1">
    <citation type="submission" date="2020-08" db="EMBL/GenBank/DDBJ databases">
        <title>Genomic Encyclopedia of Type Strains, Phase IV (KMG-IV): sequencing the most valuable type-strain genomes for metagenomic binning, comparative biology and taxonomic classification.</title>
        <authorList>
            <person name="Goeker M."/>
        </authorList>
    </citation>
    <scope>NUCLEOTIDE SEQUENCE [LARGE SCALE GENOMIC DNA]</scope>
    <source>
        <strain evidence="6 7">DSM 100044</strain>
    </source>
</reference>
<dbReference type="PRINTS" id="PR00455">
    <property type="entry name" value="HTHTETR"/>
</dbReference>
<evidence type="ECO:0000313" key="6">
    <source>
        <dbReference type="EMBL" id="MBB5716739.1"/>
    </source>
</evidence>
<dbReference type="InterPro" id="IPR011075">
    <property type="entry name" value="TetR_C"/>
</dbReference>
<protein>
    <submittedName>
        <fullName evidence="6">TetR/AcrR family transcriptional repressor of nem operon</fullName>
    </submittedName>
</protein>
<dbReference type="AlphaFoldDB" id="A0A7W9BGC7"/>
<dbReference type="EMBL" id="JACIJK010000014">
    <property type="protein sequence ID" value="MBB5716739.1"/>
    <property type="molecule type" value="Genomic_DNA"/>
</dbReference>
<dbReference type="GO" id="GO:0003677">
    <property type="term" value="F:DNA binding"/>
    <property type="evidence" value="ECO:0007669"/>
    <property type="project" value="UniProtKB-UniRule"/>
</dbReference>
<name>A0A7W9BGC7_9SPHN</name>
<dbReference type="PROSITE" id="PS50977">
    <property type="entry name" value="HTH_TETR_2"/>
    <property type="match status" value="1"/>
</dbReference>
<dbReference type="InterPro" id="IPR009057">
    <property type="entry name" value="Homeodomain-like_sf"/>
</dbReference>
<comment type="caution">
    <text evidence="6">The sequence shown here is derived from an EMBL/GenBank/DDBJ whole genome shotgun (WGS) entry which is preliminary data.</text>
</comment>
<dbReference type="PANTHER" id="PTHR47506:SF6">
    <property type="entry name" value="HTH-TYPE TRANSCRIPTIONAL REPRESSOR NEMR"/>
    <property type="match status" value="1"/>
</dbReference>
<evidence type="ECO:0000256" key="1">
    <source>
        <dbReference type="ARBA" id="ARBA00023015"/>
    </source>
</evidence>
<organism evidence="6 7">
    <name type="scientific">Sphingomonas aerophila</name>
    <dbReference type="NCBI Taxonomy" id="1344948"/>
    <lineage>
        <taxon>Bacteria</taxon>
        <taxon>Pseudomonadati</taxon>
        <taxon>Pseudomonadota</taxon>
        <taxon>Alphaproteobacteria</taxon>
        <taxon>Sphingomonadales</taxon>
        <taxon>Sphingomonadaceae</taxon>
        <taxon>Sphingomonas</taxon>
    </lineage>
</organism>
<evidence type="ECO:0000259" key="5">
    <source>
        <dbReference type="PROSITE" id="PS50977"/>
    </source>
</evidence>
<evidence type="ECO:0000256" key="2">
    <source>
        <dbReference type="ARBA" id="ARBA00023125"/>
    </source>
</evidence>
<keyword evidence="2 4" id="KW-0238">DNA-binding</keyword>
<dbReference type="Proteomes" id="UP000546200">
    <property type="component" value="Unassembled WGS sequence"/>
</dbReference>
<dbReference type="PANTHER" id="PTHR47506">
    <property type="entry name" value="TRANSCRIPTIONAL REGULATORY PROTEIN"/>
    <property type="match status" value="1"/>
</dbReference>
<feature type="DNA-binding region" description="H-T-H motif" evidence="4">
    <location>
        <begin position="29"/>
        <end position="48"/>
    </location>
</feature>
<sequence length="199" mass="21904">MIAAQGNTAEKLVDGARQLIMLGGYNGFSYADLAQRYGIRKPSIHHHFPSKVDLVVAVVEQGRARIREQIAALEDSSPAAMDQLRMYTGYWERCIKDQSAPFCLAGVLAAELPSLPDQIATAVRGHFADLAEWLRNVLALGTHQGTMRLETSPEMEAENFMAAVYGAMLVARAFDDPDRFASIVESLISRIRVAEPQGR</sequence>
<evidence type="ECO:0000256" key="3">
    <source>
        <dbReference type="ARBA" id="ARBA00023163"/>
    </source>
</evidence>